<keyword evidence="7 11" id="KW-0418">Kinase</keyword>
<sequence>MSPRVVIVGPPGAGKTAVGRLLAERLGTPFRDTDTDVEALAGRTIPEIFTHEGEEAFRELESRAIATALEEHHGVLALGGGAVTVERNRSLLAAHPVAFLSVGVAEGVRRTGLSAPRPLLTGVNPRSTFQTLLRERLPLYREVADWEIDTDDSAPAEVVEHLLEHLDGAGTGSSAAD</sequence>
<evidence type="ECO:0000256" key="10">
    <source>
        <dbReference type="ARBA" id="ARBA00048567"/>
    </source>
</evidence>
<dbReference type="eggNOG" id="COG0703">
    <property type="taxonomic scope" value="Bacteria"/>
</dbReference>
<keyword evidence="11" id="KW-0963">Cytoplasm</keyword>
<protein>
    <recommendedName>
        <fullName evidence="3 11">Shikimate kinase</fullName>
        <shortName evidence="11">SK</shortName>
        <ecNumber evidence="3 11">2.7.1.71</ecNumber>
    </recommendedName>
</protein>
<dbReference type="GO" id="GO:0005524">
    <property type="term" value="F:ATP binding"/>
    <property type="evidence" value="ECO:0007669"/>
    <property type="project" value="UniProtKB-UniRule"/>
</dbReference>
<keyword evidence="4 11" id="KW-0028">Amino-acid biosynthesis</keyword>
<feature type="binding site" evidence="11">
    <location>
        <position position="58"/>
    </location>
    <ligand>
        <name>substrate</name>
    </ligand>
</feature>
<dbReference type="EC" id="2.7.1.71" evidence="3 11"/>
<dbReference type="InterPro" id="IPR027417">
    <property type="entry name" value="P-loop_NTPase"/>
</dbReference>
<dbReference type="EMBL" id="JPMV01000025">
    <property type="protein sequence ID" value="KGI80993.1"/>
    <property type="molecule type" value="Genomic_DNA"/>
</dbReference>
<dbReference type="PANTHER" id="PTHR21087">
    <property type="entry name" value="SHIKIMATE KINASE"/>
    <property type="match status" value="1"/>
</dbReference>
<dbReference type="GO" id="GO:0009423">
    <property type="term" value="P:chorismate biosynthetic process"/>
    <property type="evidence" value="ECO:0007669"/>
    <property type="project" value="UniProtKB-UniRule"/>
</dbReference>
<dbReference type="CDD" id="cd00464">
    <property type="entry name" value="SK"/>
    <property type="match status" value="1"/>
</dbReference>
<evidence type="ECO:0000256" key="5">
    <source>
        <dbReference type="ARBA" id="ARBA00022679"/>
    </source>
</evidence>
<dbReference type="PROSITE" id="PS01128">
    <property type="entry name" value="SHIKIMATE_KINASE"/>
    <property type="match status" value="1"/>
</dbReference>
<dbReference type="KEGG" id="aey:CDG81_15110"/>
<comment type="subcellular location">
    <subcellularLocation>
        <location evidence="11">Cytoplasm</location>
    </subcellularLocation>
</comment>
<evidence type="ECO:0000256" key="9">
    <source>
        <dbReference type="ARBA" id="ARBA00023141"/>
    </source>
</evidence>
<evidence type="ECO:0000256" key="8">
    <source>
        <dbReference type="ARBA" id="ARBA00022840"/>
    </source>
</evidence>
<feature type="binding site" evidence="11">
    <location>
        <position position="80"/>
    </location>
    <ligand>
        <name>substrate</name>
    </ligand>
</feature>
<dbReference type="Proteomes" id="UP000215043">
    <property type="component" value="Chromosome"/>
</dbReference>
<dbReference type="Gene3D" id="3.40.50.300">
    <property type="entry name" value="P-loop containing nucleotide triphosphate hydrolases"/>
    <property type="match status" value="1"/>
</dbReference>
<gene>
    <name evidence="11" type="primary">aroK</name>
    <name evidence="12" type="ORF">CDG81_15110</name>
    <name evidence="13" type="ORF">IL38_14645</name>
</gene>
<dbReference type="InterPro" id="IPR000623">
    <property type="entry name" value="Shikimate_kinase/TSH1"/>
</dbReference>
<dbReference type="InterPro" id="IPR023000">
    <property type="entry name" value="Shikimate_kinase_CS"/>
</dbReference>
<name>A0A099D4A5_9ACTN</name>
<feature type="binding site" evidence="11">
    <location>
        <position position="16"/>
    </location>
    <ligand>
        <name>Mg(2+)</name>
        <dbReference type="ChEBI" id="CHEBI:18420"/>
    </ligand>
</feature>
<evidence type="ECO:0000256" key="6">
    <source>
        <dbReference type="ARBA" id="ARBA00022741"/>
    </source>
</evidence>
<evidence type="ECO:0000313" key="13">
    <source>
        <dbReference type="EMBL" id="KGI80993.1"/>
    </source>
</evidence>
<feature type="binding site" evidence="11">
    <location>
        <position position="117"/>
    </location>
    <ligand>
        <name>ATP</name>
        <dbReference type="ChEBI" id="CHEBI:30616"/>
    </ligand>
</feature>
<comment type="subunit">
    <text evidence="11">Monomer.</text>
</comment>
<dbReference type="InterPro" id="IPR031322">
    <property type="entry name" value="Shikimate/glucono_kinase"/>
</dbReference>
<dbReference type="GO" id="GO:0000287">
    <property type="term" value="F:magnesium ion binding"/>
    <property type="evidence" value="ECO:0007669"/>
    <property type="project" value="UniProtKB-UniRule"/>
</dbReference>
<comment type="function">
    <text evidence="11">Catalyzes the specific phosphorylation of the 3-hydroxyl group of shikimic acid using ATP as a cosubstrate.</text>
</comment>
<dbReference type="HAMAP" id="MF_00109">
    <property type="entry name" value="Shikimate_kinase"/>
    <property type="match status" value="1"/>
</dbReference>
<dbReference type="UniPathway" id="UPA00053">
    <property type="reaction ID" value="UER00088"/>
</dbReference>
<evidence type="ECO:0000256" key="2">
    <source>
        <dbReference type="ARBA" id="ARBA00006997"/>
    </source>
</evidence>
<dbReference type="RefSeq" id="WP_043574566.1">
    <property type="nucleotide sequence ID" value="NZ_CP022752.1"/>
</dbReference>
<keyword evidence="9 11" id="KW-0057">Aromatic amino acid biosynthesis</keyword>
<feature type="binding site" evidence="11">
    <location>
        <begin position="12"/>
        <end position="17"/>
    </location>
    <ligand>
        <name>ATP</name>
        <dbReference type="ChEBI" id="CHEBI:30616"/>
    </ligand>
</feature>
<keyword evidence="8 11" id="KW-0067">ATP-binding</keyword>
<dbReference type="AlphaFoldDB" id="A0A099D4A5"/>
<evidence type="ECO:0000313" key="14">
    <source>
        <dbReference type="Proteomes" id="UP000029737"/>
    </source>
</evidence>
<evidence type="ECO:0000313" key="12">
    <source>
        <dbReference type="EMBL" id="ASU79394.1"/>
    </source>
</evidence>
<dbReference type="GO" id="GO:0005829">
    <property type="term" value="C:cytosol"/>
    <property type="evidence" value="ECO:0007669"/>
    <property type="project" value="TreeGrafter"/>
</dbReference>
<dbReference type="GO" id="GO:0009073">
    <property type="term" value="P:aromatic amino acid family biosynthetic process"/>
    <property type="evidence" value="ECO:0007669"/>
    <property type="project" value="UniProtKB-KW"/>
</dbReference>
<comment type="cofactor">
    <cofactor evidence="11">
        <name>Mg(2+)</name>
        <dbReference type="ChEBI" id="CHEBI:18420"/>
    </cofactor>
    <text evidence="11">Binds 1 Mg(2+) ion per subunit.</text>
</comment>
<dbReference type="OrthoDB" id="9800332at2"/>
<dbReference type="HOGENOM" id="CLU_057607_3_3_11"/>
<keyword evidence="6 11" id="KW-0547">Nucleotide-binding</keyword>
<dbReference type="GO" id="GO:0004765">
    <property type="term" value="F:shikimate kinase activity"/>
    <property type="evidence" value="ECO:0007669"/>
    <property type="project" value="UniProtKB-UniRule"/>
</dbReference>
<organism evidence="12 15">
    <name type="scientific">Actinopolyspora erythraea</name>
    <dbReference type="NCBI Taxonomy" id="414996"/>
    <lineage>
        <taxon>Bacteria</taxon>
        <taxon>Bacillati</taxon>
        <taxon>Actinomycetota</taxon>
        <taxon>Actinomycetes</taxon>
        <taxon>Actinopolysporales</taxon>
        <taxon>Actinopolysporaceae</taxon>
        <taxon>Actinopolyspora</taxon>
    </lineage>
</organism>
<evidence type="ECO:0000256" key="11">
    <source>
        <dbReference type="HAMAP-Rule" id="MF_00109"/>
    </source>
</evidence>
<evidence type="ECO:0000256" key="4">
    <source>
        <dbReference type="ARBA" id="ARBA00022605"/>
    </source>
</evidence>
<feature type="binding site" evidence="11">
    <location>
        <position position="34"/>
    </location>
    <ligand>
        <name>substrate</name>
    </ligand>
</feature>
<evidence type="ECO:0000256" key="7">
    <source>
        <dbReference type="ARBA" id="ARBA00022777"/>
    </source>
</evidence>
<evidence type="ECO:0000256" key="1">
    <source>
        <dbReference type="ARBA" id="ARBA00004842"/>
    </source>
</evidence>
<dbReference type="Pfam" id="PF01202">
    <property type="entry name" value="SKI"/>
    <property type="match status" value="1"/>
</dbReference>
<keyword evidence="11" id="KW-0460">Magnesium</keyword>
<proteinExistence type="inferred from homology"/>
<dbReference type="EMBL" id="CP022752">
    <property type="protein sequence ID" value="ASU79394.1"/>
    <property type="molecule type" value="Genomic_DNA"/>
</dbReference>
<keyword evidence="14" id="KW-1185">Reference proteome</keyword>
<accession>A0A099D4A5</accession>
<evidence type="ECO:0000256" key="3">
    <source>
        <dbReference type="ARBA" id="ARBA00012154"/>
    </source>
</evidence>
<reference evidence="12 15" key="2">
    <citation type="submission" date="2017-08" db="EMBL/GenBank/DDBJ databases">
        <title>The complete genome sequence of moderately halophilic actinomycete Actinopolyspora erythraea YIM 90600, the producer of novel erythromycin, novel actinopolysporins A-C and tubercidin.</title>
        <authorList>
            <person name="Yin M."/>
            <person name="Tang S."/>
        </authorList>
    </citation>
    <scope>NUCLEOTIDE SEQUENCE [LARGE SCALE GENOMIC DNA]</scope>
    <source>
        <strain evidence="12 15">YIM 90600</strain>
    </source>
</reference>
<feature type="binding site" evidence="11">
    <location>
        <position position="136"/>
    </location>
    <ligand>
        <name>substrate</name>
    </ligand>
</feature>
<comment type="similarity">
    <text evidence="2 11">Belongs to the shikimate kinase family.</text>
</comment>
<comment type="catalytic activity">
    <reaction evidence="10 11">
        <text>shikimate + ATP = 3-phosphoshikimate + ADP + H(+)</text>
        <dbReference type="Rhea" id="RHEA:13121"/>
        <dbReference type="ChEBI" id="CHEBI:15378"/>
        <dbReference type="ChEBI" id="CHEBI:30616"/>
        <dbReference type="ChEBI" id="CHEBI:36208"/>
        <dbReference type="ChEBI" id="CHEBI:145989"/>
        <dbReference type="ChEBI" id="CHEBI:456216"/>
        <dbReference type="EC" id="2.7.1.71"/>
    </reaction>
</comment>
<dbReference type="PRINTS" id="PR01100">
    <property type="entry name" value="SHIKIMTKNASE"/>
</dbReference>
<comment type="pathway">
    <text evidence="1 11">Metabolic intermediate biosynthesis; chorismate biosynthesis; chorismate from D-erythrose 4-phosphate and phosphoenolpyruvate: step 5/7.</text>
</comment>
<comment type="caution">
    <text evidence="11">Lacks conserved residue(s) required for the propagation of feature annotation.</text>
</comment>
<dbReference type="PANTHER" id="PTHR21087:SF16">
    <property type="entry name" value="SHIKIMATE KINASE 1, CHLOROPLASTIC"/>
    <property type="match status" value="1"/>
</dbReference>
<reference evidence="13 14" key="1">
    <citation type="journal article" date="2014" name="PLoS ONE">
        <title>Identification and Characterization of a New Erythromycin Biosynthetic Gene Cluster in Actinopolyspora erythraea YIM90600, a Novel Erythronolide-Producing Halophilic Actinomycete Isolated from Salt Field.</title>
        <authorList>
            <person name="Chen D."/>
            <person name="Feng J."/>
            <person name="Huang L."/>
            <person name="Zhang Q."/>
            <person name="Wu J."/>
            <person name="Zhu X."/>
            <person name="Duan Y."/>
            <person name="Xu Z."/>
        </authorList>
    </citation>
    <scope>NUCLEOTIDE SEQUENCE [LARGE SCALE GENOMIC DNA]</scope>
    <source>
        <strain evidence="13 14">YIM90600</strain>
    </source>
</reference>
<keyword evidence="11" id="KW-0479">Metal-binding</keyword>
<evidence type="ECO:0000313" key="15">
    <source>
        <dbReference type="Proteomes" id="UP000215043"/>
    </source>
</evidence>
<dbReference type="SUPFAM" id="SSF52540">
    <property type="entry name" value="P-loop containing nucleoside triphosphate hydrolases"/>
    <property type="match status" value="1"/>
</dbReference>
<keyword evidence="5 11" id="KW-0808">Transferase</keyword>
<dbReference type="GO" id="GO:0008652">
    <property type="term" value="P:amino acid biosynthetic process"/>
    <property type="evidence" value="ECO:0007669"/>
    <property type="project" value="UniProtKB-KW"/>
</dbReference>
<dbReference type="Proteomes" id="UP000029737">
    <property type="component" value="Unassembled WGS sequence"/>
</dbReference>